<dbReference type="Gene3D" id="3.90.215.10">
    <property type="entry name" value="Gamma Fibrinogen, chain A, domain 1"/>
    <property type="match status" value="1"/>
</dbReference>
<reference evidence="2 3" key="1">
    <citation type="journal article" date="2017" name="PLoS Biol.">
        <title>The sea cucumber genome provides insights into morphological evolution and visceral regeneration.</title>
        <authorList>
            <person name="Zhang X."/>
            <person name="Sun L."/>
            <person name="Yuan J."/>
            <person name="Sun Y."/>
            <person name="Gao Y."/>
            <person name="Zhang L."/>
            <person name="Li S."/>
            <person name="Dai H."/>
            <person name="Hamel J.F."/>
            <person name="Liu C."/>
            <person name="Yu Y."/>
            <person name="Liu S."/>
            <person name="Lin W."/>
            <person name="Guo K."/>
            <person name="Jin S."/>
            <person name="Xu P."/>
            <person name="Storey K.B."/>
            <person name="Huan P."/>
            <person name="Zhang T."/>
            <person name="Zhou Y."/>
            <person name="Zhang J."/>
            <person name="Lin C."/>
            <person name="Li X."/>
            <person name="Xing L."/>
            <person name="Huo D."/>
            <person name="Sun M."/>
            <person name="Wang L."/>
            <person name="Mercier A."/>
            <person name="Li F."/>
            <person name="Yang H."/>
            <person name="Xiang J."/>
        </authorList>
    </citation>
    <scope>NUCLEOTIDE SEQUENCE [LARGE SCALE GENOMIC DNA]</scope>
    <source>
        <strain evidence="2">Shaxun</strain>
        <tissue evidence="2">Muscle</tissue>
    </source>
</reference>
<evidence type="ECO:0000259" key="1">
    <source>
        <dbReference type="PROSITE" id="PS51406"/>
    </source>
</evidence>
<dbReference type="EMBL" id="MRZV01002615">
    <property type="protein sequence ID" value="PIK33334.1"/>
    <property type="molecule type" value="Genomic_DNA"/>
</dbReference>
<accession>A0A2G8JC68</accession>
<evidence type="ECO:0000313" key="3">
    <source>
        <dbReference type="Proteomes" id="UP000230750"/>
    </source>
</evidence>
<dbReference type="STRING" id="307972.A0A2G8JC68"/>
<dbReference type="PROSITE" id="PS51406">
    <property type="entry name" value="FIBRINOGEN_C_2"/>
    <property type="match status" value="1"/>
</dbReference>
<comment type="caution">
    <text evidence="2">The sequence shown here is derived from an EMBL/GenBank/DDBJ whole genome shotgun (WGS) entry which is preliminary data.</text>
</comment>
<evidence type="ECO:0000313" key="2">
    <source>
        <dbReference type="EMBL" id="PIK33334.1"/>
    </source>
</evidence>
<protein>
    <submittedName>
        <fullName evidence="2">Tenascin</fullName>
    </submittedName>
</protein>
<feature type="non-terminal residue" evidence="2">
    <location>
        <position position="112"/>
    </location>
</feature>
<dbReference type="OrthoDB" id="6145874at2759"/>
<feature type="domain" description="Fibrinogen C-terminal" evidence="1">
    <location>
        <begin position="25"/>
        <end position="112"/>
    </location>
</feature>
<dbReference type="InterPro" id="IPR014716">
    <property type="entry name" value="Fibrinogen_a/b/g_C_1"/>
</dbReference>
<dbReference type="PANTHER" id="PTHR19143">
    <property type="entry name" value="FIBRINOGEN/TENASCIN/ANGIOPOEITIN"/>
    <property type="match status" value="1"/>
</dbReference>
<dbReference type="Proteomes" id="UP000230750">
    <property type="component" value="Unassembled WGS sequence"/>
</dbReference>
<proteinExistence type="predicted"/>
<organism evidence="2 3">
    <name type="scientific">Stichopus japonicus</name>
    <name type="common">Sea cucumber</name>
    <dbReference type="NCBI Taxonomy" id="307972"/>
    <lineage>
        <taxon>Eukaryota</taxon>
        <taxon>Metazoa</taxon>
        <taxon>Echinodermata</taxon>
        <taxon>Eleutherozoa</taxon>
        <taxon>Echinozoa</taxon>
        <taxon>Holothuroidea</taxon>
        <taxon>Aspidochirotacea</taxon>
        <taxon>Aspidochirotida</taxon>
        <taxon>Stichopodidae</taxon>
        <taxon>Apostichopus</taxon>
    </lineage>
</organism>
<name>A0A2G8JC68_STIJA</name>
<dbReference type="InterPro" id="IPR036056">
    <property type="entry name" value="Fibrinogen-like_C"/>
</dbReference>
<dbReference type="AlphaFoldDB" id="A0A2G8JC68"/>
<dbReference type="InterPro" id="IPR002181">
    <property type="entry name" value="Fibrinogen_a/b/g_C_dom"/>
</dbReference>
<gene>
    <name evidence="2" type="ORF">BSL78_29851</name>
</gene>
<dbReference type="SMART" id="SM00186">
    <property type="entry name" value="FBG"/>
    <property type="match status" value="1"/>
</dbReference>
<dbReference type="InterPro" id="IPR050373">
    <property type="entry name" value="Fibrinogen_C-term_domain"/>
</dbReference>
<dbReference type="Pfam" id="PF00147">
    <property type="entry name" value="Fibrinogen_C"/>
    <property type="match status" value="1"/>
</dbReference>
<dbReference type="GO" id="GO:0005615">
    <property type="term" value="C:extracellular space"/>
    <property type="evidence" value="ECO:0007669"/>
    <property type="project" value="TreeGrafter"/>
</dbReference>
<sequence length="112" mass="13099">MTEPPPIIPHSSSGFRLDPIPVCHVFQRRVDGSVDFYRNWADYKQGFGQADQEFWIGNEKLYYLTNKELCELRIDFVNTLGDPYFAKFDSFRTSNENDQFRLEKLGDYSGNS</sequence>
<dbReference type="SUPFAM" id="SSF56496">
    <property type="entry name" value="Fibrinogen C-terminal domain-like"/>
    <property type="match status" value="1"/>
</dbReference>
<keyword evidence="3" id="KW-1185">Reference proteome</keyword>